<dbReference type="Gene3D" id="3.40.800.20">
    <property type="entry name" value="Histone deacetylase domain"/>
    <property type="match status" value="1"/>
</dbReference>
<comment type="subcellular location">
    <subcellularLocation>
        <location evidence="1">Nucleus</location>
    </subcellularLocation>
</comment>
<protein>
    <recommendedName>
        <fullName evidence="3">histone deacetylase</fullName>
        <ecNumber evidence="3">3.5.1.98</ecNumber>
    </recommendedName>
</protein>
<dbReference type="InterPro" id="IPR023696">
    <property type="entry name" value="Ureohydrolase_dom_sf"/>
</dbReference>
<sequence length="347" mass="38602">MNGGASTILALKTGLVYDARMFSHRDVFNYGDDAYEHPESPDRMTAIYDQLKTRNLLDRCIRVPARLATEAEIRLFHEAEHYARIEKLQDQSLKELEAFANESDSLYFNNETPFCARLSCGGTIELCCAVASGKLDNGMAIVRPPGHHAEKDQVNEGMGFCIYNNVVVAVKRIRELGLARRVMIVDWDVHHGNGTQEAFYDDPDVLFVSIHRYEEGSFYPGSEDGFYDYVGEGAGRGRNINIPWTRSQMSNSDYGLAFEKIVLPVGQEFNPDIVIVSAGFDASCGDPIGDCRVTPAGFGWMTTALMKHLARGRLALILEASAHPSIAATIHRRAHTRTRSIHRAATI</sequence>
<evidence type="ECO:0000256" key="9">
    <source>
        <dbReference type="ARBA" id="ARBA00023242"/>
    </source>
</evidence>
<keyword evidence="4" id="KW-0678">Repressor</keyword>
<evidence type="ECO:0000259" key="10">
    <source>
        <dbReference type="Pfam" id="PF00850"/>
    </source>
</evidence>
<dbReference type="Proteomes" id="UP000278143">
    <property type="component" value="Unassembled WGS sequence"/>
</dbReference>
<dbReference type="EMBL" id="KZ989255">
    <property type="protein sequence ID" value="RKP27178.1"/>
    <property type="molecule type" value="Genomic_DNA"/>
</dbReference>
<dbReference type="AlphaFoldDB" id="A0A4P9Z441"/>
<keyword evidence="6" id="KW-0156">Chromatin regulator</keyword>
<evidence type="ECO:0000256" key="3">
    <source>
        <dbReference type="ARBA" id="ARBA00012111"/>
    </source>
</evidence>
<dbReference type="Pfam" id="PF00850">
    <property type="entry name" value="Hist_deacetyl"/>
    <property type="match status" value="1"/>
</dbReference>
<accession>A0A4P9Z441</accession>
<evidence type="ECO:0000256" key="8">
    <source>
        <dbReference type="ARBA" id="ARBA00023163"/>
    </source>
</evidence>
<dbReference type="PANTHER" id="PTHR10625:SF5">
    <property type="entry name" value="HISTONE DEACETYLASE"/>
    <property type="match status" value="1"/>
</dbReference>
<evidence type="ECO:0000256" key="6">
    <source>
        <dbReference type="ARBA" id="ARBA00022853"/>
    </source>
</evidence>
<evidence type="ECO:0000313" key="11">
    <source>
        <dbReference type="EMBL" id="RKP27178.1"/>
    </source>
</evidence>
<reference evidence="12" key="1">
    <citation type="journal article" date="2018" name="Nat. Microbiol.">
        <title>Leveraging single-cell genomics to expand the fungal tree of life.</title>
        <authorList>
            <person name="Ahrendt S.R."/>
            <person name="Quandt C.A."/>
            <person name="Ciobanu D."/>
            <person name="Clum A."/>
            <person name="Salamov A."/>
            <person name="Andreopoulos B."/>
            <person name="Cheng J.F."/>
            <person name="Woyke T."/>
            <person name="Pelin A."/>
            <person name="Henrissat B."/>
            <person name="Reynolds N.K."/>
            <person name="Benny G.L."/>
            <person name="Smith M.E."/>
            <person name="James T.Y."/>
            <person name="Grigoriev I.V."/>
        </authorList>
    </citation>
    <scope>NUCLEOTIDE SEQUENCE [LARGE SCALE GENOMIC DNA]</scope>
    <source>
        <strain evidence="12">Benny S71-1</strain>
    </source>
</reference>
<dbReference type="EC" id="3.5.1.98" evidence="3"/>
<dbReference type="GO" id="GO:0040029">
    <property type="term" value="P:epigenetic regulation of gene expression"/>
    <property type="evidence" value="ECO:0007669"/>
    <property type="project" value="TreeGrafter"/>
</dbReference>
<proteinExistence type="inferred from homology"/>
<keyword evidence="7" id="KW-0805">Transcription regulation</keyword>
<dbReference type="OrthoDB" id="424012at2759"/>
<name>A0A4P9Z441_9FUNG</name>
<dbReference type="InterPro" id="IPR037138">
    <property type="entry name" value="His_deacetylse_dom_sf"/>
</dbReference>
<evidence type="ECO:0000256" key="2">
    <source>
        <dbReference type="ARBA" id="ARBA00007738"/>
    </source>
</evidence>
<dbReference type="SUPFAM" id="SSF52768">
    <property type="entry name" value="Arginase/deacetylase"/>
    <property type="match status" value="1"/>
</dbReference>
<dbReference type="GO" id="GO:0141221">
    <property type="term" value="F:histone deacetylase activity, hydrolytic mechanism"/>
    <property type="evidence" value="ECO:0007669"/>
    <property type="project" value="UniProtKB-EC"/>
</dbReference>
<dbReference type="InterPro" id="IPR000286">
    <property type="entry name" value="HDACs"/>
</dbReference>
<organism evidence="11 12">
    <name type="scientific">Syncephalis pseudoplumigaleata</name>
    <dbReference type="NCBI Taxonomy" id="1712513"/>
    <lineage>
        <taxon>Eukaryota</taxon>
        <taxon>Fungi</taxon>
        <taxon>Fungi incertae sedis</taxon>
        <taxon>Zoopagomycota</taxon>
        <taxon>Zoopagomycotina</taxon>
        <taxon>Zoopagomycetes</taxon>
        <taxon>Zoopagales</taxon>
        <taxon>Piptocephalidaceae</taxon>
        <taxon>Syncephalis</taxon>
    </lineage>
</organism>
<comment type="similarity">
    <text evidence="2">Belongs to the histone deacetylase family. HD type 2 subfamily.</text>
</comment>
<keyword evidence="12" id="KW-1185">Reference proteome</keyword>
<dbReference type="InterPro" id="IPR023801">
    <property type="entry name" value="His_deacetylse_dom"/>
</dbReference>
<dbReference type="PANTHER" id="PTHR10625">
    <property type="entry name" value="HISTONE DEACETYLASE HDAC1-RELATED"/>
    <property type="match status" value="1"/>
</dbReference>
<feature type="domain" description="Histone deacetylase" evidence="10">
    <location>
        <begin position="37"/>
        <end position="319"/>
    </location>
</feature>
<evidence type="ECO:0000313" key="12">
    <source>
        <dbReference type="Proteomes" id="UP000278143"/>
    </source>
</evidence>
<evidence type="ECO:0000256" key="7">
    <source>
        <dbReference type="ARBA" id="ARBA00023015"/>
    </source>
</evidence>
<keyword evidence="8" id="KW-0804">Transcription</keyword>
<evidence type="ECO:0000256" key="4">
    <source>
        <dbReference type="ARBA" id="ARBA00022491"/>
    </source>
</evidence>
<keyword evidence="9" id="KW-0539">Nucleus</keyword>
<evidence type="ECO:0000256" key="1">
    <source>
        <dbReference type="ARBA" id="ARBA00004123"/>
    </source>
</evidence>
<keyword evidence="5" id="KW-0378">Hydrolase</keyword>
<dbReference type="PRINTS" id="PR01270">
    <property type="entry name" value="HDASUPER"/>
</dbReference>
<evidence type="ECO:0000256" key="5">
    <source>
        <dbReference type="ARBA" id="ARBA00022801"/>
    </source>
</evidence>
<dbReference type="GO" id="GO:0000118">
    <property type="term" value="C:histone deacetylase complex"/>
    <property type="evidence" value="ECO:0007669"/>
    <property type="project" value="TreeGrafter"/>
</dbReference>
<gene>
    <name evidence="11" type="ORF">SYNPS1DRAFT_13076</name>
</gene>